<dbReference type="Proteomes" id="UP001501321">
    <property type="component" value="Unassembled WGS sequence"/>
</dbReference>
<dbReference type="EC" id="2.3.1.266" evidence="3 4"/>
<evidence type="ECO:0000256" key="1">
    <source>
        <dbReference type="ARBA" id="ARBA00022679"/>
    </source>
</evidence>
<dbReference type="InterPro" id="IPR000182">
    <property type="entry name" value="GNAT_dom"/>
</dbReference>
<keyword evidence="6" id="KW-0689">Ribosomal protein</keyword>
<feature type="active site" description="Proton donor" evidence="3">
    <location>
        <position position="115"/>
    </location>
</feature>
<keyword evidence="3 4" id="KW-0963">Cytoplasm</keyword>
<dbReference type="InterPro" id="IPR006464">
    <property type="entry name" value="AcTrfase_RimI/Ard1"/>
</dbReference>
<comment type="subcellular location">
    <subcellularLocation>
        <location evidence="3 4">Cytoplasm</location>
    </subcellularLocation>
</comment>
<dbReference type="HAMAP" id="MF_02210">
    <property type="entry name" value="RimI"/>
    <property type="match status" value="1"/>
</dbReference>
<comment type="caution">
    <text evidence="3">Lacks conserved residue(s) required for the propagation of feature annotation.</text>
</comment>
<feature type="active site" description="Proton acceptor" evidence="3">
    <location>
        <position position="103"/>
    </location>
</feature>
<protein>
    <recommendedName>
        <fullName evidence="3 4">[Ribosomal protein bS18]-alanine N-acetyltransferase</fullName>
        <ecNumber evidence="3 4">2.3.1.266</ecNumber>
    </recommendedName>
</protein>
<evidence type="ECO:0000256" key="3">
    <source>
        <dbReference type="HAMAP-Rule" id="MF_02210"/>
    </source>
</evidence>
<evidence type="ECO:0000313" key="6">
    <source>
        <dbReference type="EMBL" id="GAA4501045.1"/>
    </source>
</evidence>
<sequence>MLELRPLSPADLPAMLLIEQAAYDHPWSASLLASCFGERYLGGGAWHQGQLVGYYLADWLLDESTLMNLCLRPDCRGRGWGRALLGDYLARSTALGCRHWWLEVRRSNRTAQGLYLSAGYHEVGCRRNYYPTNTGREDALLMGRTLDPGA</sequence>
<dbReference type="CDD" id="cd04301">
    <property type="entry name" value="NAT_SF"/>
    <property type="match status" value="1"/>
</dbReference>
<dbReference type="PROSITE" id="PS51186">
    <property type="entry name" value="GNAT"/>
    <property type="match status" value="1"/>
</dbReference>
<feature type="domain" description="N-acetyltransferase" evidence="5">
    <location>
        <begin position="2"/>
        <end position="147"/>
    </location>
</feature>
<comment type="caution">
    <text evidence="6">The sequence shown here is derived from an EMBL/GenBank/DDBJ whole genome shotgun (WGS) entry which is preliminary data.</text>
</comment>
<organism evidence="6 7">
    <name type="scientific">Pseudaeromonas paramecii</name>
    <dbReference type="NCBI Taxonomy" id="2138166"/>
    <lineage>
        <taxon>Bacteria</taxon>
        <taxon>Pseudomonadati</taxon>
        <taxon>Pseudomonadota</taxon>
        <taxon>Gammaproteobacteria</taxon>
        <taxon>Aeromonadales</taxon>
        <taxon>Aeromonadaceae</taxon>
        <taxon>Pseudaeromonas</taxon>
    </lineage>
</organism>
<feature type="binding site" evidence="3">
    <location>
        <position position="108"/>
    </location>
    <ligand>
        <name>acetyl-CoA</name>
        <dbReference type="ChEBI" id="CHEBI:57288"/>
    </ligand>
</feature>
<dbReference type="InterPro" id="IPR016181">
    <property type="entry name" value="Acyl_CoA_acyltransferase"/>
</dbReference>
<reference evidence="7" key="1">
    <citation type="journal article" date="2019" name="Int. J. Syst. Evol. Microbiol.">
        <title>The Global Catalogue of Microorganisms (GCM) 10K type strain sequencing project: providing services to taxonomists for standard genome sequencing and annotation.</title>
        <authorList>
            <consortium name="The Broad Institute Genomics Platform"/>
            <consortium name="The Broad Institute Genome Sequencing Center for Infectious Disease"/>
            <person name="Wu L."/>
            <person name="Ma J."/>
        </authorList>
    </citation>
    <scope>NUCLEOTIDE SEQUENCE [LARGE SCALE GENOMIC DNA]</scope>
    <source>
        <strain evidence="7">JCM 32226</strain>
    </source>
</reference>
<dbReference type="PROSITE" id="PS51257">
    <property type="entry name" value="PROKAR_LIPOPROTEIN"/>
    <property type="match status" value="1"/>
</dbReference>
<dbReference type="PANTHER" id="PTHR43877">
    <property type="entry name" value="AMINOALKYLPHOSPHONATE N-ACETYLTRANSFERASE-RELATED-RELATED"/>
    <property type="match status" value="1"/>
</dbReference>
<comment type="catalytic activity">
    <reaction evidence="3 4">
        <text>N-terminal L-alanyl-[ribosomal protein bS18] + acetyl-CoA = N-terminal N(alpha)-acetyl-L-alanyl-[ribosomal protein bS18] + CoA + H(+)</text>
        <dbReference type="Rhea" id="RHEA:43756"/>
        <dbReference type="Rhea" id="RHEA-COMP:10676"/>
        <dbReference type="Rhea" id="RHEA-COMP:10677"/>
        <dbReference type="ChEBI" id="CHEBI:15378"/>
        <dbReference type="ChEBI" id="CHEBI:57287"/>
        <dbReference type="ChEBI" id="CHEBI:57288"/>
        <dbReference type="ChEBI" id="CHEBI:64718"/>
        <dbReference type="ChEBI" id="CHEBI:83683"/>
        <dbReference type="EC" id="2.3.1.266"/>
    </reaction>
</comment>
<name>A0ABP8QCU9_9GAMM</name>
<keyword evidence="2 3" id="KW-0012">Acyltransferase</keyword>
<dbReference type="Pfam" id="PF00583">
    <property type="entry name" value="Acetyltransf_1"/>
    <property type="match status" value="1"/>
</dbReference>
<dbReference type="SUPFAM" id="SSF55729">
    <property type="entry name" value="Acyl-CoA N-acyltransferases (Nat)"/>
    <property type="match status" value="1"/>
</dbReference>
<keyword evidence="6" id="KW-0687">Ribonucleoprotein</keyword>
<accession>A0ABP8QCU9</accession>
<comment type="function">
    <text evidence="3 4">Acetylates the N-terminal alanine of ribosomal protein bS18.</text>
</comment>
<evidence type="ECO:0000256" key="4">
    <source>
        <dbReference type="RuleBase" id="RU363094"/>
    </source>
</evidence>
<dbReference type="Gene3D" id="3.40.630.30">
    <property type="match status" value="1"/>
</dbReference>
<keyword evidence="1 3" id="KW-0808">Transferase</keyword>
<dbReference type="RefSeq" id="WP_345013334.1">
    <property type="nucleotide sequence ID" value="NZ_BAABFC010000014.1"/>
</dbReference>
<dbReference type="InterPro" id="IPR043690">
    <property type="entry name" value="RimI"/>
</dbReference>
<evidence type="ECO:0000259" key="5">
    <source>
        <dbReference type="PROSITE" id="PS51186"/>
    </source>
</evidence>
<comment type="similarity">
    <text evidence="3 4">Belongs to the acetyltransferase family. RimI subfamily.</text>
</comment>
<evidence type="ECO:0000256" key="2">
    <source>
        <dbReference type="ARBA" id="ARBA00023315"/>
    </source>
</evidence>
<dbReference type="EMBL" id="BAABFC010000014">
    <property type="protein sequence ID" value="GAA4501045.1"/>
    <property type="molecule type" value="Genomic_DNA"/>
</dbReference>
<dbReference type="NCBIfam" id="TIGR01575">
    <property type="entry name" value="rimI"/>
    <property type="match status" value="1"/>
</dbReference>
<evidence type="ECO:0000313" key="7">
    <source>
        <dbReference type="Proteomes" id="UP001501321"/>
    </source>
</evidence>
<dbReference type="InterPro" id="IPR050832">
    <property type="entry name" value="Bact_Acetyltransf"/>
</dbReference>
<keyword evidence="7" id="KW-1185">Reference proteome</keyword>
<dbReference type="GO" id="GO:0005840">
    <property type="term" value="C:ribosome"/>
    <property type="evidence" value="ECO:0007669"/>
    <property type="project" value="UniProtKB-KW"/>
</dbReference>
<gene>
    <name evidence="3 6" type="primary">rimI</name>
    <name evidence="6" type="ORF">GCM10023095_23660</name>
</gene>
<proteinExistence type="inferred from homology"/>